<comment type="caution">
    <text evidence="1">The sequence shown here is derived from an EMBL/GenBank/DDBJ whole genome shotgun (WGS) entry which is preliminary data.</text>
</comment>
<gene>
    <name evidence="1" type="ORF">OPV22_015145</name>
</gene>
<dbReference type="EMBL" id="JAQQAF010000004">
    <property type="protein sequence ID" value="KAJ8493424.1"/>
    <property type="molecule type" value="Genomic_DNA"/>
</dbReference>
<evidence type="ECO:0000313" key="1">
    <source>
        <dbReference type="EMBL" id="KAJ8493424.1"/>
    </source>
</evidence>
<evidence type="ECO:0000313" key="2">
    <source>
        <dbReference type="Proteomes" id="UP001222027"/>
    </source>
</evidence>
<proteinExistence type="predicted"/>
<dbReference type="Proteomes" id="UP001222027">
    <property type="component" value="Unassembled WGS sequence"/>
</dbReference>
<sequence length="114" mass="12420">MVLIWHQLTPMWTLTALDSGGSSAATSKSSKRTSVDFGGAVYHRVVQGQGDGGGTHPHPVAVLEADSRVRSPPPWQNRIEILQMATRGAFIAFDSRYLEFDLDEIKGKNNSPTP</sequence>
<organism evidence="1 2">
    <name type="scientific">Ensete ventricosum</name>
    <name type="common">Abyssinian banana</name>
    <name type="synonym">Musa ensete</name>
    <dbReference type="NCBI Taxonomy" id="4639"/>
    <lineage>
        <taxon>Eukaryota</taxon>
        <taxon>Viridiplantae</taxon>
        <taxon>Streptophyta</taxon>
        <taxon>Embryophyta</taxon>
        <taxon>Tracheophyta</taxon>
        <taxon>Spermatophyta</taxon>
        <taxon>Magnoliopsida</taxon>
        <taxon>Liliopsida</taxon>
        <taxon>Zingiberales</taxon>
        <taxon>Musaceae</taxon>
        <taxon>Ensete</taxon>
    </lineage>
</organism>
<protein>
    <submittedName>
        <fullName evidence="1">Uncharacterized protein</fullName>
    </submittedName>
</protein>
<accession>A0AAV8R4U9</accession>
<name>A0AAV8R4U9_ENSVE</name>
<keyword evidence="2" id="KW-1185">Reference proteome</keyword>
<reference evidence="1 2" key="1">
    <citation type="submission" date="2022-12" db="EMBL/GenBank/DDBJ databases">
        <title>Chromosome-scale assembly of the Ensete ventricosum genome.</title>
        <authorList>
            <person name="Dussert Y."/>
            <person name="Stocks J."/>
            <person name="Wendawek A."/>
            <person name="Woldeyes F."/>
            <person name="Nichols R.A."/>
            <person name="Borrell J.S."/>
        </authorList>
    </citation>
    <scope>NUCLEOTIDE SEQUENCE [LARGE SCALE GENOMIC DNA]</scope>
    <source>
        <strain evidence="2">cv. Maze</strain>
        <tissue evidence="1">Seeds</tissue>
    </source>
</reference>
<dbReference type="AlphaFoldDB" id="A0AAV8R4U9"/>